<dbReference type="Proteomes" id="UP000509303">
    <property type="component" value="Chromosome"/>
</dbReference>
<reference evidence="1 2" key="1">
    <citation type="submission" date="2020-06" db="EMBL/GenBank/DDBJ databases">
        <title>Genome mining for natural products.</title>
        <authorList>
            <person name="Zhang B."/>
            <person name="Shi J."/>
            <person name="Ge H."/>
        </authorList>
    </citation>
    <scope>NUCLEOTIDE SEQUENCE [LARGE SCALE GENOMIC DNA]</scope>
    <source>
        <strain evidence="1 2">NA00687</strain>
    </source>
</reference>
<organism evidence="1 2">
    <name type="scientific">Streptomyces buecherae</name>
    <dbReference type="NCBI Taxonomy" id="2763006"/>
    <lineage>
        <taxon>Bacteria</taxon>
        <taxon>Bacillati</taxon>
        <taxon>Actinomycetota</taxon>
        <taxon>Actinomycetes</taxon>
        <taxon>Kitasatosporales</taxon>
        <taxon>Streptomycetaceae</taxon>
        <taxon>Streptomyces</taxon>
    </lineage>
</organism>
<dbReference type="RefSeq" id="WP_176163549.1">
    <property type="nucleotide sequence ID" value="NZ_CP054929.1"/>
</dbReference>
<protein>
    <submittedName>
        <fullName evidence="1">Uncharacterized protein</fullName>
    </submittedName>
</protein>
<dbReference type="AlphaFoldDB" id="A0A7H8NBN9"/>
<proteinExistence type="predicted"/>
<evidence type="ECO:0000313" key="1">
    <source>
        <dbReference type="EMBL" id="QKW51841.1"/>
    </source>
</evidence>
<accession>A0A7H8NBN9</accession>
<sequence>MIPQRGDTTQQLLAVSWLVLSLTAVGVERYATQTLPTECIVAFSRITVGDEPRDEQWPDEATFDRAYQAALDSGRCERPRKRWEEWVG</sequence>
<gene>
    <name evidence="1" type="ORF">HUT08_22485</name>
</gene>
<keyword evidence="2" id="KW-1185">Reference proteome</keyword>
<name>A0A7H8NBN9_9ACTN</name>
<evidence type="ECO:0000313" key="2">
    <source>
        <dbReference type="Proteomes" id="UP000509303"/>
    </source>
</evidence>
<dbReference type="EMBL" id="CP054929">
    <property type="protein sequence ID" value="QKW51841.1"/>
    <property type="molecule type" value="Genomic_DNA"/>
</dbReference>